<proteinExistence type="predicted"/>
<organism evidence="1 2">
    <name type="scientific">Stegodyphus mimosarum</name>
    <name type="common">African social velvet spider</name>
    <dbReference type="NCBI Taxonomy" id="407821"/>
    <lineage>
        <taxon>Eukaryota</taxon>
        <taxon>Metazoa</taxon>
        <taxon>Ecdysozoa</taxon>
        <taxon>Arthropoda</taxon>
        <taxon>Chelicerata</taxon>
        <taxon>Arachnida</taxon>
        <taxon>Araneae</taxon>
        <taxon>Araneomorphae</taxon>
        <taxon>Entelegynae</taxon>
        <taxon>Eresoidea</taxon>
        <taxon>Eresidae</taxon>
        <taxon>Stegodyphus</taxon>
    </lineage>
</organism>
<sequence>MLATKHLLKGSSCLRNETTMMKIKVHIVLFFLVCFAIAAFAKFCPPPLHPEACKHDYMYNHCCSQGDCKSYDICCVEPCGNVCRRARDVETSGVAFRNGDECELGKVTKGFWSSLFG</sequence>
<dbReference type="OrthoDB" id="6430471at2759"/>
<dbReference type="AlphaFoldDB" id="A0A087UBG2"/>
<protein>
    <submittedName>
        <fullName evidence="1">U20-lycotoxin-Ls1a</fullName>
    </submittedName>
</protein>
<reference evidence="1 2" key="1">
    <citation type="submission" date="2013-11" db="EMBL/GenBank/DDBJ databases">
        <title>Genome sequencing of Stegodyphus mimosarum.</title>
        <authorList>
            <person name="Bechsgaard J."/>
        </authorList>
    </citation>
    <scope>NUCLEOTIDE SEQUENCE [LARGE SCALE GENOMIC DNA]</scope>
</reference>
<name>A0A087UBG2_STEMI</name>
<keyword evidence="2" id="KW-1185">Reference proteome</keyword>
<gene>
    <name evidence="1" type="ORF">X975_17460</name>
</gene>
<feature type="non-terminal residue" evidence="1">
    <location>
        <position position="117"/>
    </location>
</feature>
<evidence type="ECO:0000313" key="2">
    <source>
        <dbReference type="Proteomes" id="UP000054359"/>
    </source>
</evidence>
<dbReference type="EMBL" id="KK119095">
    <property type="protein sequence ID" value="KFM74701.1"/>
    <property type="molecule type" value="Genomic_DNA"/>
</dbReference>
<evidence type="ECO:0000313" key="1">
    <source>
        <dbReference type="EMBL" id="KFM74701.1"/>
    </source>
</evidence>
<accession>A0A087UBG2</accession>
<dbReference type="Proteomes" id="UP000054359">
    <property type="component" value="Unassembled WGS sequence"/>
</dbReference>